<dbReference type="RefSeq" id="WP_065139526.1">
    <property type="nucleotide sequence ID" value="NZ_LZLM01000053.1"/>
</dbReference>
<dbReference type="PANTHER" id="PTHR47894:SF4">
    <property type="entry name" value="HTH-TYPE TRANSCRIPTIONAL REGULATOR GADX"/>
    <property type="match status" value="1"/>
</dbReference>
<comment type="caution">
    <text evidence="5">The sequence shown here is derived from an EMBL/GenBank/DDBJ whole genome shotgun (WGS) entry which is preliminary data.</text>
</comment>
<sequence>MSSLVRATAMRGYPELVRELGGDPLSYLSRFHIPAGIEQEEDAFIPTPAFARMIETTAVELKCPDFGLRLSRIRGLDAVGPVAVILRNCDTVLEAMQASARYSYAHTAGVKIRSARPTETEVRMIVEQVEPGVPYSLQAYEMSVGLMVRTNRILAGPQTPVTVSFVHDQLSSDAAYREALGCPVRFGQSWCGIELPSYVLQQRIDHADPEARRIAVKYLEATYLPSTAPLSERVAELARRLLPLGHCSGEVIADRLAVHPRTLQRRLATEGTSCQDVIDRERRTLAAQYLAEPRLRLGQIASLLGYTEQSALNRSCRRWFDKTPRECRQEWAGSAE</sequence>
<dbReference type="GO" id="GO:0003700">
    <property type="term" value="F:DNA-binding transcription factor activity"/>
    <property type="evidence" value="ECO:0007669"/>
    <property type="project" value="InterPro"/>
</dbReference>
<keyword evidence="1" id="KW-0805">Transcription regulation</keyword>
<evidence type="ECO:0000313" key="5">
    <source>
        <dbReference type="EMBL" id="OBJ86909.1"/>
    </source>
</evidence>
<dbReference type="Gene3D" id="1.10.10.60">
    <property type="entry name" value="Homeodomain-like"/>
    <property type="match status" value="1"/>
</dbReference>
<accession>A0A1A3KR48</accession>
<dbReference type="PANTHER" id="PTHR47894">
    <property type="entry name" value="HTH-TYPE TRANSCRIPTIONAL REGULATOR GADX"/>
    <property type="match status" value="1"/>
</dbReference>
<evidence type="ECO:0000256" key="1">
    <source>
        <dbReference type="ARBA" id="ARBA00023015"/>
    </source>
</evidence>
<dbReference type="PROSITE" id="PS01124">
    <property type="entry name" value="HTH_ARAC_FAMILY_2"/>
    <property type="match status" value="1"/>
</dbReference>
<keyword evidence="2" id="KW-0238">DNA-binding</keyword>
<dbReference type="SMART" id="SM00342">
    <property type="entry name" value="HTH_ARAC"/>
    <property type="match status" value="1"/>
</dbReference>
<name>A0A1A3KR48_MYCAS</name>
<evidence type="ECO:0000256" key="2">
    <source>
        <dbReference type="ARBA" id="ARBA00023125"/>
    </source>
</evidence>
<dbReference type="Pfam" id="PF12833">
    <property type="entry name" value="HTH_18"/>
    <property type="match status" value="1"/>
</dbReference>
<gene>
    <name evidence="5" type="ORF">A5640_09015</name>
</gene>
<feature type="domain" description="HTH araC/xylS-type" evidence="4">
    <location>
        <begin position="232"/>
        <end position="330"/>
    </location>
</feature>
<dbReference type="GO" id="GO:0005829">
    <property type="term" value="C:cytosol"/>
    <property type="evidence" value="ECO:0007669"/>
    <property type="project" value="TreeGrafter"/>
</dbReference>
<dbReference type="Pfam" id="PF12625">
    <property type="entry name" value="Arabinose_bd"/>
    <property type="match status" value="1"/>
</dbReference>
<evidence type="ECO:0000256" key="3">
    <source>
        <dbReference type="ARBA" id="ARBA00023163"/>
    </source>
</evidence>
<dbReference type="AlphaFoldDB" id="A0A1A3KR48"/>
<dbReference type="EMBL" id="LZLM01000053">
    <property type="protein sequence ID" value="OBJ86909.1"/>
    <property type="molecule type" value="Genomic_DNA"/>
</dbReference>
<dbReference type="InterPro" id="IPR032687">
    <property type="entry name" value="AraC-type_N"/>
</dbReference>
<evidence type="ECO:0000313" key="6">
    <source>
        <dbReference type="Proteomes" id="UP000093925"/>
    </source>
</evidence>
<organism evidence="5 6">
    <name type="scientific">Mycobacterium asiaticum</name>
    <dbReference type="NCBI Taxonomy" id="1790"/>
    <lineage>
        <taxon>Bacteria</taxon>
        <taxon>Bacillati</taxon>
        <taxon>Actinomycetota</taxon>
        <taxon>Actinomycetes</taxon>
        <taxon>Mycobacteriales</taxon>
        <taxon>Mycobacteriaceae</taxon>
        <taxon>Mycobacterium</taxon>
    </lineage>
</organism>
<proteinExistence type="predicted"/>
<dbReference type="GO" id="GO:0000976">
    <property type="term" value="F:transcription cis-regulatory region binding"/>
    <property type="evidence" value="ECO:0007669"/>
    <property type="project" value="TreeGrafter"/>
</dbReference>
<reference evidence="5 6" key="1">
    <citation type="submission" date="2016-06" db="EMBL/GenBank/DDBJ databases">
        <authorList>
            <person name="Kjaerup R.B."/>
            <person name="Dalgaard T.S."/>
            <person name="Juul-Madsen H.R."/>
        </authorList>
    </citation>
    <scope>NUCLEOTIDE SEQUENCE [LARGE SCALE GENOMIC DNA]</scope>
    <source>
        <strain evidence="5 6">1276495.2</strain>
    </source>
</reference>
<dbReference type="SUPFAM" id="SSF46689">
    <property type="entry name" value="Homeodomain-like"/>
    <property type="match status" value="1"/>
</dbReference>
<dbReference type="InterPro" id="IPR009057">
    <property type="entry name" value="Homeodomain-like_sf"/>
</dbReference>
<protein>
    <submittedName>
        <fullName evidence="5">AraC family transcriptional regulator</fullName>
    </submittedName>
</protein>
<dbReference type="InterPro" id="IPR018060">
    <property type="entry name" value="HTH_AraC"/>
</dbReference>
<keyword evidence="3" id="KW-0804">Transcription</keyword>
<dbReference type="Proteomes" id="UP000093925">
    <property type="component" value="Unassembled WGS sequence"/>
</dbReference>
<evidence type="ECO:0000259" key="4">
    <source>
        <dbReference type="PROSITE" id="PS01124"/>
    </source>
</evidence>